<proteinExistence type="predicted"/>
<dbReference type="EMBL" id="QNGE01000157">
    <property type="protein sequence ID" value="KAA3681645.1"/>
    <property type="molecule type" value="Genomic_DNA"/>
</dbReference>
<sequence length="289" mass="31583">MTEKSVVHSAVTHDSVHRLHSYTDHAHSSSSIHKQSSKKHKTPLEGLTEESTQPESELSALDRFVEGQRIEVLASSTDTRNAKHDANVPTVILNPRPAQKDWSSGRQPPVDTKTKPEADRPLPYRSSATSHRRDSKSYLDASSAKSRSSRPLEGGNEDIASVESFGSDEMGTSAGPAAAAAIATSLYGSGAPYLHAREKARQELAKLVGIYPTEVELSTARKDDTTGLHDLVSVAQSPDTVEGASWHPSHCEDRDGQAILSQTHKPHQTERPVEERLKFSHRTSKINYV</sequence>
<feature type="region of interest" description="Disordered" evidence="1">
    <location>
        <begin position="1"/>
        <end position="159"/>
    </location>
</feature>
<accession>A0A5J4P124</accession>
<organism evidence="2 3">
    <name type="scientific">Paragonimus westermani</name>
    <dbReference type="NCBI Taxonomy" id="34504"/>
    <lineage>
        <taxon>Eukaryota</taxon>
        <taxon>Metazoa</taxon>
        <taxon>Spiralia</taxon>
        <taxon>Lophotrochozoa</taxon>
        <taxon>Platyhelminthes</taxon>
        <taxon>Trematoda</taxon>
        <taxon>Digenea</taxon>
        <taxon>Plagiorchiida</taxon>
        <taxon>Troglotremata</taxon>
        <taxon>Troglotrematidae</taxon>
        <taxon>Paragonimus</taxon>
    </lineage>
</organism>
<gene>
    <name evidence="2" type="ORF">DEA37_0007127</name>
</gene>
<keyword evidence="3" id="KW-1185">Reference proteome</keyword>
<evidence type="ECO:0000313" key="3">
    <source>
        <dbReference type="Proteomes" id="UP000324629"/>
    </source>
</evidence>
<protein>
    <submittedName>
        <fullName evidence="2">Uncharacterized protein</fullName>
    </submittedName>
</protein>
<name>A0A5J4P124_9TREM</name>
<dbReference type="AlphaFoldDB" id="A0A5J4P124"/>
<dbReference type="Proteomes" id="UP000324629">
    <property type="component" value="Unassembled WGS sequence"/>
</dbReference>
<reference evidence="2 3" key="1">
    <citation type="journal article" date="2019" name="Gigascience">
        <title>Whole-genome sequence of the oriental lung fluke Paragonimus westermani.</title>
        <authorList>
            <person name="Oey H."/>
            <person name="Zakrzewski M."/>
            <person name="Narain K."/>
            <person name="Devi K.R."/>
            <person name="Agatsuma T."/>
            <person name="Nawaratna S."/>
            <person name="Gobert G.N."/>
            <person name="Jones M.K."/>
            <person name="Ragan M.A."/>
            <person name="McManus D.P."/>
            <person name="Krause L."/>
        </authorList>
    </citation>
    <scope>NUCLEOTIDE SEQUENCE [LARGE SCALE GENOMIC DNA]</scope>
    <source>
        <strain evidence="2 3">IND2009</strain>
    </source>
</reference>
<evidence type="ECO:0000256" key="1">
    <source>
        <dbReference type="SAM" id="MobiDB-lite"/>
    </source>
</evidence>
<evidence type="ECO:0000313" key="2">
    <source>
        <dbReference type="EMBL" id="KAA3681645.1"/>
    </source>
</evidence>
<feature type="compositionally biased region" description="Basic and acidic residues" evidence="1">
    <location>
        <begin position="112"/>
        <end position="122"/>
    </location>
</feature>
<feature type="compositionally biased region" description="Basic and acidic residues" evidence="1">
    <location>
        <begin position="14"/>
        <end position="27"/>
    </location>
</feature>
<comment type="caution">
    <text evidence="2">The sequence shown here is derived from an EMBL/GenBank/DDBJ whole genome shotgun (WGS) entry which is preliminary data.</text>
</comment>